<gene>
    <name evidence="3" type="ORF">EZJ19_10440</name>
</gene>
<feature type="chain" id="PRO_5020615135" description="CNP1-like uncharacterized domain-containing protein" evidence="1">
    <location>
        <begin position="19"/>
        <end position="181"/>
    </location>
</feature>
<evidence type="ECO:0000259" key="2">
    <source>
        <dbReference type="Pfam" id="PF08750"/>
    </source>
</evidence>
<dbReference type="Proteomes" id="UP000295443">
    <property type="component" value="Unassembled WGS sequence"/>
</dbReference>
<dbReference type="RefSeq" id="WP_131447322.1">
    <property type="nucleotide sequence ID" value="NZ_SJZB01000039.1"/>
</dbReference>
<protein>
    <recommendedName>
        <fullName evidence="2">CNP1-like uncharacterized domain-containing protein</fullName>
    </recommendedName>
</protein>
<dbReference type="EMBL" id="SJZB01000039">
    <property type="protein sequence ID" value="TCJ13460.1"/>
    <property type="molecule type" value="Genomic_DNA"/>
</dbReference>
<keyword evidence="4" id="KW-1185">Reference proteome</keyword>
<organism evidence="3 4">
    <name type="scientific">Parasulfuritortus cantonensis</name>
    <dbReference type="NCBI Taxonomy" id="2528202"/>
    <lineage>
        <taxon>Bacteria</taxon>
        <taxon>Pseudomonadati</taxon>
        <taxon>Pseudomonadota</taxon>
        <taxon>Betaproteobacteria</taxon>
        <taxon>Nitrosomonadales</taxon>
        <taxon>Thiobacillaceae</taxon>
        <taxon>Parasulfuritortus</taxon>
    </lineage>
</organism>
<name>A0A4R1B6S8_9PROT</name>
<feature type="domain" description="CNP1-like uncharacterised" evidence="2">
    <location>
        <begin position="39"/>
        <end position="159"/>
    </location>
</feature>
<reference evidence="3 4" key="1">
    <citation type="submission" date="2019-03" db="EMBL/GenBank/DDBJ databases">
        <title>Genome sequence of Thiobacillaceae bacterium LSR1, a sulfur-oxidizing bacterium isolated from freshwater sediment.</title>
        <authorList>
            <person name="Li S."/>
        </authorList>
    </citation>
    <scope>NUCLEOTIDE SEQUENCE [LARGE SCALE GENOMIC DNA]</scope>
    <source>
        <strain evidence="3 4">LSR1</strain>
    </source>
</reference>
<evidence type="ECO:0000313" key="3">
    <source>
        <dbReference type="EMBL" id="TCJ13460.1"/>
    </source>
</evidence>
<dbReference type="OrthoDB" id="7066954at2"/>
<comment type="caution">
    <text evidence="3">The sequence shown here is derived from an EMBL/GenBank/DDBJ whole genome shotgun (WGS) entry which is preliminary data.</text>
</comment>
<dbReference type="Pfam" id="PF08750">
    <property type="entry name" value="CNP1"/>
    <property type="match status" value="1"/>
</dbReference>
<dbReference type="AlphaFoldDB" id="A0A4R1B6S8"/>
<evidence type="ECO:0000256" key="1">
    <source>
        <dbReference type="SAM" id="SignalP"/>
    </source>
</evidence>
<feature type="signal peptide" evidence="1">
    <location>
        <begin position="1"/>
        <end position="18"/>
    </location>
</feature>
<keyword evidence="1" id="KW-0732">Signal</keyword>
<dbReference type="InterPro" id="IPR014861">
    <property type="entry name" value="CNP1-like_dom"/>
</dbReference>
<proteinExistence type="predicted"/>
<evidence type="ECO:0000313" key="4">
    <source>
        <dbReference type="Proteomes" id="UP000295443"/>
    </source>
</evidence>
<sequence>MKTLSALVLFLLAGPALAGSWAEDKFGQWGTFDYDFDANQKPWKEIEAQLPPLPKPAGLRELDMGPAGGGHHYFVDVPSVTAASDGVVRYTVVIRTAGGAENVNFEGMRCATGEHKIYAFGHPDGSWSRNRYAAWQPVEARRDGSYQKELFFHYFCTVDGDADMKTIRRALERGGIRRGGD</sequence>
<accession>A0A4R1B6S8</accession>